<keyword evidence="10" id="KW-0009">Actin-binding</keyword>
<dbReference type="PROSITE" id="PS00414">
    <property type="entry name" value="PROFILIN"/>
    <property type="match status" value="1"/>
</dbReference>
<feature type="coiled-coil region" evidence="11">
    <location>
        <begin position="1927"/>
        <end position="2205"/>
    </location>
</feature>
<dbReference type="Pfam" id="PF00235">
    <property type="entry name" value="Profilin"/>
    <property type="match status" value="1"/>
</dbReference>
<dbReference type="Pfam" id="PF15070">
    <property type="entry name" value="GOLGA2L5"/>
    <property type="match status" value="2"/>
</dbReference>
<feature type="transmembrane region" description="Helical" evidence="13">
    <location>
        <begin position="403"/>
        <end position="421"/>
    </location>
</feature>
<dbReference type="InterPro" id="IPR043976">
    <property type="entry name" value="GOLGA_cons_dom"/>
</dbReference>
<feature type="transmembrane region" description="Helical" evidence="13">
    <location>
        <begin position="157"/>
        <end position="180"/>
    </location>
</feature>
<evidence type="ECO:0000256" key="6">
    <source>
        <dbReference type="ARBA" id="ARBA00022989"/>
    </source>
</evidence>
<feature type="compositionally biased region" description="Polar residues" evidence="12">
    <location>
        <begin position="475"/>
        <end position="485"/>
    </location>
</feature>
<feature type="compositionally biased region" description="Polar residues" evidence="12">
    <location>
        <begin position="1405"/>
        <end position="1424"/>
    </location>
</feature>
<feature type="transmembrane region" description="Helical" evidence="13">
    <location>
        <begin position="245"/>
        <end position="263"/>
    </location>
</feature>
<dbReference type="SMART" id="SM00392">
    <property type="entry name" value="PROF"/>
    <property type="match status" value="1"/>
</dbReference>
<dbReference type="InterPro" id="IPR027310">
    <property type="entry name" value="Profilin_CS"/>
</dbReference>
<comment type="function">
    <text evidence="9">Binds to actin and affects the structure of the cytoskeleton. At high concentrations, profilin prevents the polymerization of actin, whereas it enhances it at low concentrations.</text>
</comment>
<dbReference type="SUPFAM" id="SSF103481">
    <property type="entry name" value="Multidrug resistance efflux transporter EmrE"/>
    <property type="match status" value="3"/>
</dbReference>
<dbReference type="OrthoDB" id="438495at2759"/>
<feature type="transmembrane region" description="Helical" evidence="13">
    <location>
        <begin position="192"/>
        <end position="215"/>
    </location>
</feature>
<feature type="compositionally biased region" description="Polar residues" evidence="12">
    <location>
        <begin position="1375"/>
        <end position="1392"/>
    </location>
</feature>
<dbReference type="InterPro" id="IPR005455">
    <property type="entry name" value="PFN_euk"/>
</dbReference>
<proteinExistence type="inferred from homology"/>
<keyword evidence="5 13" id="KW-0812">Transmembrane</keyword>
<accession>U4U942</accession>
<feature type="region of interest" description="Disordered" evidence="12">
    <location>
        <begin position="444"/>
        <end position="554"/>
    </location>
</feature>
<feature type="region of interest" description="Disordered" evidence="12">
    <location>
        <begin position="1326"/>
        <end position="1436"/>
    </location>
</feature>
<dbReference type="GO" id="GO:0005801">
    <property type="term" value="C:cis-Golgi network"/>
    <property type="evidence" value="ECO:0007669"/>
    <property type="project" value="TreeGrafter"/>
</dbReference>
<dbReference type="PANTHER" id="PTHR10881">
    <property type="entry name" value="GOLGIN SUBFAMILY A MEMBER-RELATED"/>
    <property type="match status" value="1"/>
</dbReference>
<evidence type="ECO:0000256" key="13">
    <source>
        <dbReference type="SAM" id="Phobius"/>
    </source>
</evidence>
<feature type="transmembrane region" description="Helical" evidence="13">
    <location>
        <begin position="1229"/>
        <end position="1250"/>
    </location>
</feature>
<evidence type="ECO:0000256" key="5">
    <source>
        <dbReference type="ARBA" id="ARBA00022692"/>
    </source>
</evidence>
<feature type="coiled-coil region" evidence="11">
    <location>
        <begin position="1610"/>
        <end position="1658"/>
    </location>
</feature>
<dbReference type="Pfam" id="PF08449">
    <property type="entry name" value="UAA"/>
    <property type="match status" value="2"/>
</dbReference>
<dbReference type="STRING" id="77166.U4U942"/>
<feature type="transmembrane region" description="Helical" evidence="13">
    <location>
        <begin position="1257"/>
        <end position="1279"/>
    </location>
</feature>
<evidence type="ECO:0000256" key="8">
    <source>
        <dbReference type="ARBA" id="ARBA00023136"/>
    </source>
</evidence>
<comment type="subcellular location">
    <subcellularLocation>
        <location evidence="1">Membrane</location>
        <topology evidence="1">Multi-pass membrane protein</topology>
    </subcellularLocation>
</comment>
<evidence type="ECO:0000256" key="2">
    <source>
        <dbReference type="ARBA" id="ARBA00010058"/>
    </source>
</evidence>
<evidence type="ECO:0000256" key="4">
    <source>
        <dbReference type="ARBA" id="ARBA00022448"/>
    </source>
</evidence>
<feature type="coiled-coil region" evidence="11">
    <location>
        <begin position="1045"/>
        <end position="1175"/>
    </location>
</feature>
<dbReference type="InterPro" id="IPR013657">
    <property type="entry name" value="SCL35B1-4/HUT1"/>
</dbReference>
<comment type="similarity">
    <text evidence="3">Belongs to the nucleotide-sugar transporter family. SLC35B subfamily.</text>
</comment>
<dbReference type="InterPro" id="IPR036140">
    <property type="entry name" value="PFN_sf"/>
</dbReference>
<dbReference type="CDD" id="cd00148">
    <property type="entry name" value="PROF"/>
    <property type="match status" value="1"/>
</dbReference>
<evidence type="ECO:0000256" key="9">
    <source>
        <dbReference type="RuleBase" id="RU003908"/>
    </source>
</evidence>
<keyword evidence="4" id="KW-0813">Transport</keyword>
<feature type="compositionally biased region" description="Polar residues" evidence="12">
    <location>
        <begin position="453"/>
        <end position="466"/>
    </location>
</feature>
<feature type="transmembrane region" description="Helical" evidence="13">
    <location>
        <begin position="344"/>
        <end position="366"/>
    </location>
</feature>
<keyword evidence="9" id="KW-0206">Cytoskeleton</keyword>
<evidence type="ECO:0000259" key="14">
    <source>
        <dbReference type="Pfam" id="PF15070"/>
    </source>
</evidence>
<comment type="similarity">
    <text evidence="2 10">Belongs to the profilin family.</text>
</comment>
<dbReference type="GO" id="GO:0032580">
    <property type="term" value="C:Golgi cisterna membrane"/>
    <property type="evidence" value="ECO:0007669"/>
    <property type="project" value="TreeGrafter"/>
</dbReference>
<sequence length="2347" mass="262856">MSWQDYVDKQLLASRCVTKAAIAGHDGNVWAKSEDFEVSKEELAKLVQGFEKQDILTSSGVTLAGNRYIYLSGTDRVIRAKLGKVGVHCMKTTQVPSSTRAIMKADSHQTRRFIFYALGIFTTYFYFGILLEKVTRAKYEIETVDSEGNREISTQRFPFAITLVCTQCFINYVVARAALYIWPQSADQTSKLYYSSVSVTYLLAMLASNMALQWVPYPTQVVGKSAKPIPVLVLGVLVGRKSYTLKKYLFVFIIVLGVVLFMLKDNVASSTAEDSGFGVGELLLILSLVMDGLTGAIQERIRAESKPTGLQMMLMQNGWSSLYLIAVMLITGESVAFLQYAKENVSICSALLFIGLASALGQLFIFSMVSEFGPLVLSIVTTTRKFFTVLGSVVFFGNTLTERQWIGAFLVFFGLFLDAYYAKGRPKKEKDVFKELQELKKKRNDCTKAGNLNPDSAQSSSRNTPSDLRPPQDDSIGNATVSPISSAPEESPDGSQQNYASESVPSSIQYVEQDEESALPSDYGSSNYQAPATFFDSISPTNDAEKQSDHTSPSLLTYFNTRDEKPTENIGLPRYFDNLNSSAEGYQLFPSPDQISHNSPDEVAATDDVLSDIDPELKKSEQEMSELAQARADQLKFGPFPEAQSGDNNLDNIFSPQSSQKLLDYLGSTGATEEERSSICHTNQEIDSSADLTKKEIQYSNVEGLKQLSEQLAQMMEPDYDNYSSGSITDLEKRNIELAAHLDQERLQSEQLRAANSQLEARVAQLEEDLSRMELGSELQSAQQTMQMKSELQTHLQTIGLLVAEKTELSSNLSQYEISCKQKITECEELQARLRASRTRVADLERELAGLKSDKVKFESAGEQYGASLEALKLEYAALKTQKEELAQDLLEAREKLKNALEENLQLQQSNKDLAGKQSLAEVKIQQLSSGGTAGMDHQLAQLTQEKFALQSEIASLNQSLKSIIKERDESTVQYQQYAQQLNAQISSLGSKLEQLQQERETLVLQDQSRISHIGTLEKQLQVLQNDQITFATRNSHSADVRHDLDKSREMCVQLQIEKTSAEENYTRVSNENKLLMKELEAKTDSIAQLESMIEQLRGNQPDSVKLLAAMESDKVAASRAIQQNKELKQQLESMQEDDDKVELTENLKGQQQANKDLLEKLVKAEATMQSLAEAIDIKDERIRAESKPTGLQMMLMQNGWSSLYLIAVMLITGESVAFLQYAKENVSICSALLFIGLASALGQLFIFSMVSEFGPLVLSIVTTTRKFFTVLGSVVFFGNTLTERQWIGAFLVFFGLFLDAYYAKGRPKKEKDVFKELQELKKKRNDCTKAGNLNPDSAQSSSRNTPSDLRPPQDDSIGNATVSPISSAPEESPDGSQQNYASESVPSSIQYVEQDEESALPSDYGSSNYQAPATFFDSISPTNDAEKQSDHTSPSLLTYFNTRDEKPTENIGLPRYFDNLNSSAEGYQLFPSPDQISHNSPDEVAATDDVLSDIDPELKKSEQEMSELAQARADQLKFGPFPEAQSGDNNLDNIFSPQSSQKLLDYLGSTGATEEERSSICHTNQEIDSSADLTKKEIQYSNVEGLKQLSEQLAQMMEPDYDNYSSGSITDLEKRNIELAAHLDQERLQSEQLRAANSQLEARVAQLEEDLSRMELGSELQSAQQTMQMKSELQTHLQTIGLLVAEKTELSSNLSQYEISCKQKITECEELQARLRASRTRVADLERELAGLKSDKVKFESAGEQYGASLEALKLEYAALKTQKEELAQDLLEAREKLKNALEENLQLQQSNKDLAGKQSLAEVKIQQLSSGGTAGMDHQLAQLTQEKFALQSEIASLNQSLKSIIKERDESTVQYQQYAQQLNAQISSLGSKLEQLQQERETLVLQDQSRISHIGTLEKQLQVLQNDQITFATRNSHSADVRHDLDKSREMCVQLQIEKTSAEENYTRVSNENKLLMKELEAKTDSIAQLESMIEQLRGNQPDSVKLLAAMESDKVAASRAIQQNKELKQQLESMQEDDDKVELTENLKGQQQANKDLLEKLVKAEATMQSLAEAIDIKDVELTRLREACEDLKKHAMQHEQREDRLRHYEAHDNSAHILQQELLEAKQTIARLALDRQPEPKRENGDVEQANTAFSKEVDKLNAMAQEAIENIEQAEGDTVLNQENVMKHLEEKVKRTMQEIADLTDEKQRLEHIVTQLQSETETIGEYVALYQRQRMVLKQRALEKDQQLKQLAGDREQVKLKLDKLNELIKQLVTEKGSLPAELLQHQESMNSQIGNFCEEHSKMNEDINKIKITNVSNVSQTSHTAEEIITLLSEIKTSNLVEPDENFHHCPWCSGQLMTV</sequence>
<feature type="domain" description="Golgin subfamily A conserved" evidence="14">
    <location>
        <begin position="957"/>
        <end position="1183"/>
    </location>
</feature>
<feature type="compositionally biased region" description="Polar residues" evidence="12">
    <location>
        <begin position="1335"/>
        <end position="1348"/>
    </location>
</feature>
<keyword evidence="9" id="KW-0963">Cytoplasm</keyword>
<evidence type="ECO:0000256" key="11">
    <source>
        <dbReference type="SAM" id="Coils"/>
    </source>
</evidence>
<evidence type="ECO:0000256" key="7">
    <source>
        <dbReference type="ARBA" id="ARBA00023054"/>
    </source>
</evidence>
<feature type="transmembrane region" description="Helical" evidence="13">
    <location>
        <begin position="1285"/>
        <end position="1303"/>
    </location>
</feature>
<feature type="coiled-coil region" evidence="11">
    <location>
        <begin position="813"/>
        <end position="1006"/>
    </location>
</feature>
<evidence type="ECO:0000313" key="15">
    <source>
        <dbReference type="EMBL" id="ERL87141.1"/>
    </source>
</evidence>
<keyword evidence="7 11" id="KW-0175">Coiled coil</keyword>
<dbReference type="InterPro" id="IPR024858">
    <property type="entry name" value="GOLGA"/>
</dbReference>
<dbReference type="Proteomes" id="UP000030742">
    <property type="component" value="Unassembled WGS sequence"/>
</dbReference>
<feature type="compositionally biased region" description="Polar residues" evidence="12">
    <location>
        <begin position="1357"/>
        <end position="1367"/>
    </location>
</feature>
<feature type="compositionally biased region" description="Polar residues" evidence="12">
    <location>
        <begin position="523"/>
        <end position="542"/>
    </location>
</feature>
<feature type="transmembrane region" description="Helical" evidence="13">
    <location>
        <begin position="113"/>
        <end position="131"/>
    </location>
</feature>
<dbReference type="Gene3D" id="3.30.450.30">
    <property type="entry name" value="Dynein light chain 2a, cytoplasmic"/>
    <property type="match status" value="1"/>
</dbReference>
<name>U4U942_DENPD</name>
<keyword evidence="6 13" id="KW-1133">Transmembrane helix</keyword>
<feature type="transmembrane region" description="Helical" evidence="13">
    <location>
        <begin position="375"/>
        <end position="397"/>
    </location>
</feature>
<dbReference type="GO" id="GO:0007030">
    <property type="term" value="P:Golgi organization"/>
    <property type="evidence" value="ECO:0007669"/>
    <property type="project" value="TreeGrafter"/>
</dbReference>
<feature type="compositionally biased region" description="Polar residues" evidence="12">
    <location>
        <begin position="493"/>
        <end position="510"/>
    </location>
</feature>
<dbReference type="GO" id="GO:0003779">
    <property type="term" value="F:actin binding"/>
    <property type="evidence" value="ECO:0007669"/>
    <property type="project" value="UniProtKB-KW"/>
</dbReference>
<evidence type="ECO:0000313" key="16">
    <source>
        <dbReference type="Proteomes" id="UP000030742"/>
    </source>
</evidence>
<feature type="coiled-coil region" evidence="11">
    <location>
        <begin position="1695"/>
        <end position="1888"/>
    </location>
</feature>
<dbReference type="GO" id="GO:0000137">
    <property type="term" value="C:Golgi cis cisterna"/>
    <property type="evidence" value="ECO:0007669"/>
    <property type="project" value="TreeGrafter"/>
</dbReference>
<dbReference type="InterPro" id="IPR037185">
    <property type="entry name" value="EmrE-like"/>
</dbReference>
<evidence type="ECO:0000256" key="12">
    <source>
        <dbReference type="SAM" id="MobiDB-lite"/>
    </source>
</evidence>
<evidence type="ECO:0000256" key="10">
    <source>
        <dbReference type="RuleBase" id="RU003909"/>
    </source>
</evidence>
<dbReference type="GO" id="GO:0055085">
    <property type="term" value="P:transmembrane transport"/>
    <property type="evidence" value="ECO:0007669"/>
    <property type="project" value="InterPro"/>
</dbReference>
<feature type="domain" description="Golgin subfamily A conserved" evidence="14">
    <location>
        <begin position="2093"/>
        <end position="2262"/>
    </location>
</feature>
<gene>
    <name evidence="15" type="ORF">D910_04541</name>
</gene>
<evidence type="ECO:0000256" key="3">
    <source>
        <dbReference type="ARBA" id="ARBA00010694"/>
    </source>
</evidence>
<reference evidence="15 16" key="1">
    <citation type="journal article" date="2013" name="Genome Biol.">
        <title>Draft genome of the mountain pine beetle, Dendroctonus ponderosae Hopkins, a major forest pest.</title>
        <authorList>
            <person name="Keeling C.I."/>
            <person name="Yuen M.M."/>
            <person name="Liao N.Y."/>
            <person name="Docking T.R."/>
            <person name="Chan S.K."/>
            <person name="Taylor G.A."/>
            <person name="Palmquist D.L."/>
            <person name="Jackman S.D."/>
            <person name="Nguyen A."/>
            <person name="Li M."/>
            <person name="Henderson H."/>
            <person name="Janes J.K."/>
            <person name="Zhao Y."/>
            <person name="Pandoh P."/>
            <person name="Moore R."/>
            <person name="Sperling F.A."/>
            <person name="Huber D.P."/>
            <person name="Birol I."/>
            <person name="Jones S.J."/>
            <person name="Bohlmann J."/>
        </authorList>
    </citation>
    <scope>NUCLEOTIDE SEQUENCE</scope>
</reference>
<comment type="subunit">
    <text evidence="9">Occurs in many kinds of cells as a complex with monomeric actin in a 1:1 ratio.</text>
</comment>
<keyword evidence="8 13" id="KW-0472">Membrane</keyword>
<dbReference type="PRINTS" id="PR00392">
    <property type="entry name" value="PROFILIN"/>
</dbReference>
<dbReference type="InterPro" id="IPR048278">
    <property type="entry name" value="PFN"/>
</dbReference>
<feature type="transmembrane region" description="Helical" evidence="13">
    <location>
        <begin position="1204"/>
        <end position="1223"/>
    </location>
</feature>
<dbReference type="PRINTS" id="PR01640">
    <property type="entry name" value="PROFILINPLNT"/>
</dbReference>
<organism evidence="15 16">
    <name type="scientific">Dendroctonus ponderosae</name>
    <name type="common">Mountain pine beetle</name>
    <dbReference type="NCBI Taxonomy" id="77166"/>
    <lineage>
        <taxon>Eukaryota</taxon>
        <taxon>Metazoa</taxon>
        <taxon>Ecdysozoa</taxon>
        <taxon>Arthropoda</taxon>
        <taxon>Hexapoda</taxon>
        <taxon>Insecta</taxon>
        <taxon>Pterygota</taxon>
        <taxon>Neoptera</taxon>
        <taxon>Endopterygota</taxon>
        <taxon>Coleoptera</taxon>
        <taxon>Polyphaga</taxon>
        <taxon>Cucujiformia</taxon>
        <taxon>Curculionidae</taxon>
        <taxon>Scolytinae</taxon>
        <taxon>Dendroctonus</taxon>
    </lineage>
</organism>
<dbReference type="SUPFAM" id="SSF55770">
    <property type="entry name" value="Profilin (actin-binding protein)"/>
    <property type="match status" value="1"/>
</dbReference>
<evidence type="ECO:0000256" key="1">
    <source>
        <dbReference type="ARBA" id="ARBA00004141"/>
    </source>
</evidence>
<feature type="coiled-coil region" evidence="11">
    <location>
        <begin position="728"/>
        <end position="776"/>
    </location>
</feature>
<dbReference type="EMBL" id="KB631923">
    <property type="protein sequence ID" value="ERL87141.1"/>
    <property type="molecule type" value="Genomic_DNA"/>
</dbReference>
<dbReference type="PANTHER" id="PTHR10881:SF46">
    <property type="entry name" value="GOLGIN SUBFAMILY A MEMBER 2"/>
    <property type="match status" value="1"/>
</dbReference>
<protein>
    <recommendedName>
        <fullName evidence="10">Profilin</fullName>
    </recommendedName>
</protein>
<feature type="coiled-coil region" evidence="11">
    <location>
        <begin position="2234"/>
        <end position="2261"/>
    </location>
</feature>
<feature type="transmembrane region" description="Helical" evidence="13">
    <location>
        <begin position="275"/>
        <end position="297"/>
    </location>
</feature>
<feature type="transmembrane region" description="Helical" evidence="13">
    <location>
        <begin position="318"/>
        <end position="338"/>
    </location>
</feature>